<dbReference type="GO" id="GO:0090307">
    <property type="term" value="P:mitotic spindle assembly"/>
    <property type="evidence" value="ECO:0007669"/>
    <property type="project" value="TreeGrafter"/>
</dbReference>
<feature type="non-terminal residue" evidence="2">
    <location>
        <position position="170"/>
    </location>
</feature>
<accession>A0A7J8M211</accession>
<feature type="region of interest" description="Disordered" evidence="1">
    <location>
        <begin position="81"/>
        <end position="109"/>
    </location>
</feature>
<dbReference type="GO" id="GO:0030295">
    <property type="term" value="F:protein kinase activator activity"/>
    <property type="evidence" value="ECO:0007669"/>
    <property type="project" value="TreeGrafter"/>
</dbReference>
<name>A0A7J8M211_9ROSI</name>
<evidence type="ECO:0008006" key="4">
    <source>
        <dbReference type="Google" id="ProtNLM"/>
    </source>
</evidence>
<evidence type="ECO:0000256" key="1">
    <source>
        <dbReference type="SAM" id="MobiDB-lite"/>
    </source>
</evidence>
<evidence type="ECO:0000313" key="2">
    <source>
        <dbReference type="EMBL" id="MBA0558660.1"/>
    </source>
</evidence>
<dbReference type="InterPro" id="IPR009675">
    <property type="entry name" value="TPX2_fam"/>
</dbReference>
<dbReference type="GO" id="GO:0005880">
    <property type="term" value="C:nuclear microtubule"/>
    <property type="evidence" value="ECO:0007669"/>
    <property type="project" value="TreeGrafter"/>
</dbReference>
<keyword evidence="3" id="KW-1185">Reference proteome</keyword>
<reference evidence="2 3" key="1">
    <citation type="journal article" date="2019" name="Genome Biol. Evol.">
        <title>Insights into the evolution of the New World diploid cottons (Gossypium, subgenus Houzingenia) based on genome sequencing.</title>
        <authorList>
            <person name="Grover C.E."/>
            <person name="Arick M.A. 2nd"/>
            <person name="Thrash A."/>
            <person name="Conover J.L."/>
            <person name="Sanders W.S."/>
            <person name="Peterson D.G."/>
            <person name="Frelichowski J.E."/>
            <person name="Scheffler J.A."/>
            <person name="Scheffler B.E."/>
            <person name="Wendel J.F."/>
        </authorList>
    </citation>
    <scope>NUCLEOTIDE SEQUENCE [LARGE SCALE GENOMIC DNA]</scope>
    <source>
        <strain evidence="2">157</strain>
        <tissue evidence="2">Leaf</tissue>
    </source>
</reference>
<organism evidence="2 3">
    <name type="scientific">Gossypium lobatum</name>
    <dbReference type="NCBI Taxonomy" id="34289"/>
    <lineage>
        <taxon>Eukaryota</taxon>
        <taxon>Viridiplantae</taxon>
        <taxon>Streptophyta</taxon>
        <taxon>Embryophyta</taxon>
        <taxon>Tracheophyta</taxon>
        <taxon>Spermatophyta</taxon>
        <taxon>Magnoliopsida</taxon>
        <taxon>eudicotyledons</taxon>
        <taxon>Gunneridae</taxon>
        <taxon>Pentapetalae</taxon>
        <taxon>rosids</taxon>
        <taxon>malvids</taxon>
        <taxon>Malvales</taxon>
        <taxon>Malvaceae</taxon>
        <taxon>Malvoideae</taxon>
        <taxon>Gossypium</taxon>
    </lineage>
</organism>
<gene>
    <name evidence="2" type="ORF">Golob_015671</name>
</gene>
<dbReference type="GO" id="GO:0060236">
    <property type="term" value="P:regulation of mitotic spindle organization"/>
    <property type="evidence" value="ECO:0007669"/>
    <property type="project" value="InterPro"/>
</dbReference>
<dbReference type="EMBL" id="JABEZX010000006">
    <property type="protein sequence ID" value="MBA0558660.1"/>
    <property type="molecule type" value="Genomic_DNA"/>
</dbReference>
<dbReference type="PANTHER" id="PTHR14326:SF57">
    <property type="entry name" value="PROTEIN TPX2-LIKE"/>
    <property type="match status" value="1"/>
</dbReference>
<dbReference type="GO" id="GO:0005819">
    <property type="term" value="C:spindle"/>
    <property type="evidence" value="ECO:0007669"/>
    <property type="project" value="InterPro"/>
</dbReference>
<protein>
    <recommendedName>
        <fullName evidence="4">TPX2 central domain-containing protein</fullName>
    </recommendedName>
</protein>
<evidence type="ECO:0000313" key="3">
    <source>
        <dbReference type="Proteomes" id="UP000593572"/>
    </source>
</evidence>
<dbReference type="AlphaFoldDB" id="A0A7J8M211"/>
<dbReference type="Proteomes" id="UP000593572">
    <property type="component" value="Unassembled WGS sequence"/>
</dbReference>
<dbReference type="GO" id="GO:0008017">
    <property type="term" value="F:microtubule binding"/>
    <property type="evidence" value="ECO:0007669"/>
    <property type="project" value="TreeGrafter"/>
</dbReference>
<comment type="caution">
    <text evidence="2">The sequence shown here is derived from an EMBL/GenBank/DDBJ whole genome shotgun (WGS) entry which is preliminary data.</text>
</comment>
<proteinExistence type="predicted"/>
<sequence>MVDEIGEEEFYSIEESIEGERCFDLDYEFDAPRCFDFSHLETDCEAKEAELWFESAGSYPPSPFVIKLKWRYDMNGDGEFGNDSTDCDEHNGGNPTAKTNSRSKASLSRSSTLMKPTASYLAKQNQSRMVISNKYQKRLLKSADRLDKSNSFNEDNATKRQKLEAGYLCK</sequence>
<dbReference type="PANTHER" id="PTHR14326">
    <property type="entry name" value="TARGETING PROTEIN FOR XKLP2"/>
    <property type="match status" value="1"/>
</dbReference>